<dbReference type="AlphaFoldDB" id="A0A077ZA61"/>
<accession>A0A077ZA61</accession>
<name>A0A077ZA61_TRITR</name>
<protein>
    <submittedName>
        <fullName evidence="2">Uncharacterized protein</fullName>
    </submittedName>
</protein>
<dbReference type="Proteomes" id="UP000030665">
    <property type="component" value="Unassembled WGS sequence"/>
</dbReference>
<dbReference type="OrthoDB" id="7933078at2759"/>
<keyword evidence="1" id="KW-0472">Membrane</keyword>
<keyword evidence="1" id="KW-0812">Transmembrane</keyword>
<organism evidence="2 3">
    <name type="scientific">Trichuris trichiura</name>
    <name type="common">Whipworm</name>
    <name type="synonym">Trichocephalus trichiurus</name>
    <dbReference type="NCBI Taxonomy" id="36087"/>
    <lineage>
        <taxon>Eukaryota</taxon>
        <taxon>Metazoa</taxon>
        <taxon>Ecdysozoa</taxon>
        <taxon>Nematoda</taxon>
        <taxon>Enoplea</taxon>
        <taxon>Dorylaimia</taxon>
        <taxon>Trichinellida</taxon>
        <taxon>Trichuridae</taxon>
        <taxon>Trichuris</taxon>
    </lineage>
</organism>
<gene>
    <name evidence="2" type="ORF">TTRE_0000482801</name>
</gene>
<evidence type="ECO:0000313" key="2">
    <source>
        <dbReference type="EMBL" id="CDW56548.1"/>
    </source>
</evidence>
<sequence length="91" mass="10500">MEGGQNLREQKAFRKGIMEDPASDSNILMYSDLSVRLAFIRKYFALDLQLIMGNRKYAMSAEDYVFASTCLFVDIVILFQYILTLLGEMEQ</sequence>
<proteinExistence type="predicted"/>
<evidence type="ECO:0000256" key="1">
    <source>
        <dbReference type="SAM" id="Phobius"/>
    </source>
</evidence>
<keyword evidence="1" id="KW-1133">Transmembrane helix</keyword>
<dbReference type="EMBL" id="HG806053">
    <property type="protein sequence ID" value="CDW56548.1"/>
    <property type="molecule type" value="Genomic_DNA"/>
</dbReference>
<feature type="transmembrane region" description="Helical" evidence="1">
    <location>
        <begin position="64"/>
        <end position="83"/>
    </location>
</feature>
<reference evidence="2" key="2">
    <citation type="submission" date="2014-03" db="EMBL/GenBank/DDBJ databases">
        <title>The whipworm genome and dual-species transcriptomics of an intimate host-pathogen interaction.</title>
        <authorList>
            <person name="Foth B.J."/>
            <person name="Tsai I.J."/>
            <person name="Reid A.J."/>
            <person name="Bancroft A.J."/>
            <person name="Nichol S."/>
            <person name="Tracey A."/>
            <person name="Holroyd N."/>
            <person name="Cotton J.A."/>
            <person name="Stanley E.J."/>
            <person name="Zarowiecki M."/>
            <person name="Liu J.Z."/>
            <person name="Huckvale T."/>
            <person name="Cooper P.J."/>
            <person name="Grencis R.K."/>
            <person name="Berriman M."/>
        </authorList>
    </citation>
    <scope>NUCLEOTIDE SEQUENCE [LARGE SCALE GENOMIC DNA]</scope>
</reference>
<evidence type="ECO:0000313" key="3">
    <source>
        <dbReference type="Proteomes" id="UP000030665"/>
    </source>
</evidence>
<reference evidence="2" key="1">
    <citation type="submission" date="2014-01" db="EMBL/GenBank/DDBJ databases">
        <authorList>
            <person name="Aslett M."/>
        </authorList>
    </citation>
    <scope>NUCLEOTIDE SEQUENCE</scope>
</reference>
<keyword evidence="3" id="KW-1185">Reference proteome</keyword>